<name>A0ABN9W6V5_9DINO</name>
<protein>
    <submittedName>
        <fullName evidence="2">Uncharacterized protein</fullName>
    </submittedName>
</protein>
<gene>
    <name evidence="2" type="ORF">PCOR1329_LOCUS64594</name>
</gene>
<comment type="caution">
    <text evidence="2">The sequence shown here is derived from an EMBL/GenBank/DDBJ whole genome shotgun (WGS) entry which is preliminary data.</text>
</comment>
<sequence length="200" mass="20681">PFFGPATSEPPSNLAAPRPPAGLPPAPLGPAATAMPASAPAATSARRAAAAPRRRGGQRHQLGAEGSTRDRLLLQEARDVLADGVCDAPLRQAGPAAQCPAEALTALSWSPASTACTDTSQHVAPLALPAAAADLEGAGWPSVREAGRRQAAERDWDFCSEVSDEEDGSWVEESWTRALSSRQGPRAARPGRRTALPRGS</sequence>
<evidence type="ECO:0000313" key="3">
    <source>
        <dbReference type="Proteomes" id="UP001189429"/>
    </source>
</evidence>
<accession>A0ABN9W6V5</accession>
<reference evidence="2" key="1">
    <citation type="submission" date="2023-10" db="EMBL/GenBank/DDBJ databases">
        <authorList>
            <person name="Chen Y."/>
            <person name="Shah S."/>
            <person name="Dougan E. K."/>
            <person name="Thang M."/>
            <person name="Chan C."/>
        </authorList>
    </citation>
    <scope>NUCLEOTIDE SEQUENCE [LARGE SCALE GENOMIC DNA]</scope>
</reference>
<organism evidence="2 3">
    <name type="scientific">Prorocentrum cordatum</name>
    <dbReference type="NCBI Taxonomy" id="2364126"/>
    <lineage>
        <taxon>Eukaryota</taxon>
        <taxon>Sar</taxon>
        <taxon>Alveolata</taxon>
        <taxon>Dinophyceae</taxon>
        <taxon>Prorocentrales</taxon>
        <taxon>Prorocentraceae</taxon>
        <taxon>Prorocentrum</taxon>
    </lineage>
</organism>
<proteinExistence type="predicted"/>
<feature type="non-terminal residue" evidence="2">
    <location>
        <position position="1"/>
    </location>
</feature>
<dbReference type="Proteomes" id="UP001189429">
    <property type="component" value="Unassembled WGS sequence"/>
</dbReference>
<evidence type="ECO:0000256" key="1">
    <source>
        <dbReference type="SAM" id="MobiDB-lite"/>
    </source>
</evidence>
<feature type="region of interest" description="Disordered" evidence="1">
    <location>
        <begin position="1"/>
        <end position="70"/>
    </location>
</feature>
<evidence type="ECO:0000313" key="2">
    <source>
        <dbReference type="EMBL" id="CAK0881887.1"/>
    </source>
</evidence>
<feature type="compositionally biased region" description="Pro residues" evidence="1">
    <location>
        <begin position="17"/>
        <end position="28"/>
    </location>
</feature>
<feature type="compositionally biased region" description="Low complexity" evidence="1">
    <location>
        <begin position="29"/>
        <end position="51"/>
    </location>
</feature>
<feature type="compositionally biased region" description="Low complexity" evidence="1">
    <location>
        <begin position="182"/>
        <end position="200"/>
    </location>
</feature>
<feature type="region of interest" description="Disordered" evidence="1">
    <location>
        <begin position="162"/>
        <end position="200"/>
    </location>
</feature>
<keyword evidence="3" id="KW-1185">Reference proteome</keyword>
<dbReference type="EMBL" id="CAUYUJ010018243">
    <property type="protein sequence ID" value="CAK0881887.1"/>
    <property type="molecule type" value="Genomic_DNA"/>
</dbReference>